<comment type="similarity">
    <text evidence="2">Belongs to the UPF0702 family.</text>
</comment>
<evidence type="ECO:0000313" key="10">
    <source>
        <dbReference type="EMBL" id="MFC4304515.1"/>
    </source>
</evidence>
<keyword evidence="11" id="KW-1185">Reference proteome</keyword>
<evidence type="ECO:0000256" key="4">
    <source>
        <dbReference type="ARBA" id="ARBA00022692"/>
    </source>
</evidence>
<dbReference type="InterPro" id="IPR023090">
    <property type="entry name" value="UPF0702_alpha/beta_dom_sf"/>
</dbReference>
<dbReference type="InterPro" id="IPR048454">
    <property type="entry name" value="YetF_N"/>
</dbReference>
<sequence length="235" mass="26853">MPVWETVIRSIFAFTLMMLIARLLGKSTIAQMTYHDFVASITLGAITANIAFNDKISLWNLIASAITYTGIAYLLMALSLKNRRFRNWFSGKPTLLIQEGKILENNLRKLKISLDTLNQELREKDIFNIREVQYAVLELNGHLTVMRTPESMTATRKDLQLKVPSKQIFPIELIMDGKIIDNNLEQNHLSEEWLLAQVKKQSLSLDNVNYAVIGTDGTIYWDKVKDRIPNPIDTA</sequence>
<dbReference type="EMBL" id="JBHSED010000025">
    <property type="protein sequence ID" value="MFC4304515.1"/>
    <property type="molecule type" value="Genomic_DNA"/>
</dbReference>
<dbReference type="PANTHER" id="PTHR34582:SF7">
    <property type="entry name" value="UPF0702 TRANSMEMBRANE PROTEIN YDFS"/>
    <property type="match status" value="1"/>
</dbReference>
<dbReference type="Pfam" id="PF04239">
    <property type="entry name" value="DUF421"/>
    <property type="match status" value="1"/>
</dbReference>
<evidence type="ECO:0000256" key="2">
    <source>
        <dbReference type="ARBA" id="ARBA00006448"/>
    </source>
</evidence>
<dbReference type="InterPro" id="IPR007353">
    <property type="entry name" value="DUF421"/>
</dbReference>
<dbReference type="Gene3D" id="3.30.240.20">
    <property type="entry name" value="bsu07140 like domains"/>
    <property type="match status" value="2"/>
</dbReference>
<feature type="transmembrane region" description="Helical" evidence="7">
    <location>
        <begin position="32"/>
        <end position="52"/>
    </location>
</feature>
<organism evidence="10 11">
    <name type="scientific">Cohnella boryungensis</name>
    <dbReference type="NCBI Taxonomy" id="768479"/>
    <lineage>
        <taxon>Bacteria</taxon>
        <taxon>Bacillati</taxon>
        <taxon>Bacillota</taxon>
        <taxon>Bacilli</taxon>
        <taxon>Bacillales</taxon>
        <taxon>Paenibacillaceae</taxon>
        <taxon>Cohnella</taxon>
    </lineage>
</organism>
<feature type="domain" description="YetF-like N-terminal transmembrane" evidence="9">
    <location>
        <begin position="5"/>
        <end position="75"/>
    </location>
</feature>
<evidence type="ECO:0000259" key="8">
    <source>
        <dbReference type="Pfam" id="PF04239"/>
    </source>
</evidence>
<name>A0ABV8SBX9_9BACL</name>
<evidence type="ECO:0000256" key="1">
    <source>
        <dbReference type="ARBA" id="ARBA00004651"/>
    </source>
</evidence>
<comment type="subcellular location">
    <subcellularLocation>
        <location evidence="1">Cell membrane</location>
        <topology evidence="1">Multi-pass membrane protein</topology>
    </subcellularLocation>
</comment>
<feature type="transmembrane region" description="Helical" evidence="7">
    <location>
        <begin position="6"/>
        <end position="25"/>
    </location>
</feature>
<keyword evidence="3" id="KW-1003">Cell membrane</keyword>
<keyword evidence="5 7" id="KW-1133">Transmembrane helix</keyword>
<evidence type="ECO:0000256" key="6">
    <source>
        <dbReference type="ARBA" id="ARBA00023136"/>
    </source>
</evidence>
<keyword evidence="6 7" id="KW-0472">Membrane</keyword>
<accession>A0ABV8SBX9</accession>
<evidence type="ECO:0000259" key="9">
    <source>
        <dbReference type="Pfam" id="PF20730"/>
    </source>
</evidence>
<evidence type="ECO:0000313" key="11">
    <source>
        <dbReference type="Proteomes" id="UP001595755"/>
    </source>
</evidence>
<protein>
    <submittedName>
        <fullName evidence="10">DUF421 domain-containing protein</fullName>
    </submittedName>
</protein>
<dbReference type="Proteomes" id="UP001595755">
    <property type="component" value="Unassembled WGS sequence"/>
</dbReference>
<dbReference type="Pfam" id="PF20730">
    <property type="entry name" value="YetF_N"/>
    <property type="match status" value="1"/>
</dbReference>
<dbReference type="PANTHER" id="PTHR34582">
    <property type="entry name" value="UPF0702 TRANSMEMBRANE PROTEIN YCAP"/>
    <property type="match status" value="1"/>
</dbReference>
<evidence type="ECO:0000256" key="7">
    <source>
        <dbReference type="SAM" id="Phobius"/>
    </source>
</evidence>
<proteinExistence type="inferred from homology"/>
<evidence type="ECO:0000256" key="3">
    <source>
        <dbReference type="ARBA" id="ARBA00022475"/>
    </source>
</evidence>
<evidence type="ECO:0000256" key="5">
    <source>
        <dbReference type="ARBA" id="ARBA00022989"/>
    </source>
</evidence>
<reference evidence="11" key="1">
    <citation type="journal article" date="2019" name="Int. J. Syst. Evol. Microbiol.">
        <title>The Global Catalogue of Microorganisms (GCM) 10K type strain sequencing project: providing services to taxonomists for standard genome sequencing and annotation.</title>
        <authorList>
            <consortium name="The Broad Institute Genomics Platform"/>
            <consortium name="The Broad Institute Genome Sequencing Center for Infectious Disease"/>
            <person name="Wu L."/>
            <person name="Ma J."/>
        </authorList>
    </citation>
    <scope>NUCLEOTIDE SEQUENCE [LARGE SCALE GENOMIC DNA]</scope>
    <source>
        <strain evidence="11">CGMCC 4.1641</strain>
    </source>
</reference>
<feature type="transmembrane region" description="Helical" evidence="7">
    <location>
        <begin position="58"/>
        <end position="80"/>
    </location>
</feature>
<feature type="domain" description="YetF C-terminal" evidence="8">
    <location>
        <begin position="81"/>
        <end position="211"/>
    </location>
</feature>
<comment type="caution">
    <text evidence="10">The sequence shown here is derived from an EMBL/GenBank/DDBJ whole genome shotgun (WGS) entry which is preliminary data.</text>
</comment>
<gene>
    <name evidence="10" type="ORF">ACFO1S_13890</name>
</gene>
<dbReference type="RefSeq" id="WP_204605990.1">
    <property type="nucleotide sequence ID" value="NZ_JBHSED010000025.1"/>
</dbReference>
<keyword evidence="4 7" id="KW-0812">Transmembrane</keyword>